<feature type="transmembrane region" description="Helical" evidence="2">
    <location>
        <begin position="24"/>
        <end position="45"/>
    </location>
</feature>
<gene>
    <name evidence="3" type="ORF">ACFQ3W_19400</name>
</gene>
<evidence type="ECO:0000313" key="3">
    <source>
        <dbReference type="EMBL" id="MFD1178447.1"/>
    </source>
</evidence>
<comment type="caution">
    <text evidence="3">The sequence shown here is derived from an EMBL/GenBank/DDBJ whole genome shotgun (WGS) entry which is preliminary data.</text>
</comment>
<dbReference type="EMBL" id="JBHTLM010000017">
    <property type="protein sequence ID" value="MFD1178447.1"/>
    <property type="molecule type" value="Genomic_DNA"/>
</dbReference>
<keyword evidence="1" id="KW-0175">Coiled coil</keyword>
<accession>A0ABW3S0Y2</accession>
<evidence type="ECO:0008006" key="5">
    <source>
        <dbReference type="Google" id="ProtNLM"/>
    </source>
</evidence>
<evidence type="ECO:0000256" key="2">
    <source>
        <dbReference type="SAM" id="Phobius"/>
    </source>
</evidence>
<name>A0ABW3S0Y2_9BACL</name>
<reference evidence="4" key="1">
    <citation type="journal article" date="2019" name="Int. J. Syst. Evol. Microbiol.">
        <title>The Global Catalogue of Microorganisms (GCM) 10K type strain sequencing project: providing services to taxonomists for standard genome sequencing and annotation.</title>
        <authorList>
            <consortium name="The Broad Institute Genomics Platform"/>
            <consortium name="The Broad Institute Genome Sequencing Center for Infectious Disease"/>
            <person name="Wu L."/>
            <person name="Ma J."/>
        </authorList>
    </citation>
    <scope>NUCLEOTIDE SEQUENCE [LARGE SCALE GENOMIC DNA]</scope>
    <source>
        <strain evidence="4">CCUG 59189</strain>
    </source>
</reference>
<dbReference type="RefSeq" id="WP_379320892.1">
    <property type="nucleotide sequence ID" value="NZ_JBHTLM010000017.1"/>
</dbReference>
<keyword evidence="4" id="KW-1185">Reference proteome</keyword>
<evidence type="ECO:0000313" key="4">
    <source>
        <dbReference type="Proteomes" id="UP001597262"/>
    </source>
</evidence>
<keyword evidence="2" id="KW-0812">Transmembrane</keyword>
<organism evidence="3 4">
    <name type="scientific">Paenibacillus puldeungensis</name>
    <dbReference type="NCBI Taxonomy" id="696536"/>
    <lineage>
        <taxon>Bacteria</taxon>
        <taxon>Bacillati</taxon>
        <taxon>Bacillota</taxon>
        <taxon>Bacilli</taxon>
        <taxon>Bacillales</taxon>
        <taxon>Paenibacillaceae</taxon>
        <taxon>Paenibacillus</taxon>
    </lineage>
</organism>
<dbReference type="Proteomes" id="UP001597262">
    <property type="component" value="Unassembled WGS sequence"/>
</dbReference>
<keyword evidence="2" id="KW-1133">Transmembrane helix</keyword>
<evidence type="ECO:0000256" key="1">
    <source>
        <dbReference type="SAM" id="Coils"/>
    </source>
</evidence>
<proteinExistence type="predicted"/>
<keyword evidence="2" id="KW-0472">Membrane</keyword>
<feature type="coiled-coil region" evidence="1">
    <location>
        <begin position="69"/>
        <end position="131"/>
    </location>
</feature>
<sequence>MSYSTEPVSATNPTRNRKKKGPSVAMILLTWVLLIGIGTVSALIYSNHLKNSMMDQLDAKWQSQTAVMKADYSKQLTALSKEVKGLQSKVDTFNELLTFTKDNTSKKTDNSNKLYSQLKEVKQQLATLQKKMDLLK</sequence>
<protein>
    <recommendedName>
        <fullName evidence="5">HemX protein</fullName>
    </recommendedName>
</protein>